<sequence>MTHSAEMQEGSEGQIGQEGQNACCEELIGSTWSDPQGRRRPILVVHGPQGYGKSHFVLYKARDLEMRGIPYAHLDFADTRYNSSVTDVFAAVTSHQETGLARALRHYGRLQFPRLWTALITIRLDLDVDEGQSDEGSIKNRNDRAHARISDLVDQVWPSGLVRLGRLIGEAGSLLPPAGLVGGEALSVDIARWITEVSEMGTRVLDRVFEWFRSQGQGTQAREQVTDSLYHLWFQAQDPDAVDVVSRISNREKMARFLSEALFADLQHASWSIGHQPTPVLLLDNTDRGVGPVVLRALAQVPPPSSRSTFFGGAGFPEPLTIVATAADTVSGVLLEHFYEDVRQHMRFLPLTPMGSADIGRLFSLFGGDDHVSGEIADLLADFTGGHPGTTAQLVEAWIAVGGGSLHAALHHRPRDPFTRTAATMTVEERMFEAAFNGDPDQLDHRLREALITCSAARDPDAGLWLNRWGGLTERVEEERLLAHPLWDQKDPGTPTVLRRLLSRNLARRPTSVPGHWEAVHSKLADYYRSEGADSQHSAEYEIHHRLCAGQFAHVTRQLQKWFKDPDIGGQEWVRLLRTTTSAPLRTPPPFSLVDAWVDTWQKHAASEGLRTPEDSEETEVILKLVVARHILHGPEPEPFDPERFCEILHSSCHSMLNDLGGRIPWGATSLFEEAAWHMRMATRYGRTA</sequence>
<accession>A0A7Y9XBZ0</accession>
<dbReference type="AlphaFoldDB" id="A0A7Y9XBZ0"/>
<dbReference type="InterPro" id="IPR027417">
    <property type="entry name" value="P-loop_NTPase"/>
</dbReference>
<name>A0A7Y9XBZ0_9ACTN</name>
<evidence type="ECO:0000313" key="1">
    <source>
        <dbReference type="EMBL" id="NYH52883.1"/>
    </source>
</evidence>
<protein>
    <submittedName>
        <fullName evidence="1">Uncharacterized protein</fullName>
    </submittedName>
</protein>
<dbReference type="Proteomes" id="UP000584931">
    <property type="component" value="Unassembled WGS sequence"/>
</dbReference>
<evidence type="ECO:0000313" key="2">
    <source>
        <dbReference type="Proteomes" id="UP000584931"/>
    </source>
</evidence>
<proteinExistence type="predicted"/>
<reference evidence="1 2" key="1">
    <citation type="submission" date="2020-07" db="EMBL/GenBank/DDBJ databases">
        <title>Sequencing the genomes of 1000 actinobacteria strains.</title>
        <authorList>
            <person name="Klenk H.-P."/>
        </authorList>
    </citation>
    <scope>NUCLEOTIDE SEQUENCE [LARGE SCALE GENOMIC DNA]</scope>
    <source>
        <strain evidence="1 2">DSM 45278</strain>
    </source>
</reference>
<comment type="caution">
    <text evidence="1">The sequence shown here is derived from an EMBL/GenBank/DDBJ whole genome shotgun (WGS) entry which is preliminary data.</text>
</comment>
<gene>
    <name evidence="1" type="ORF">HNR06_002472</name>
</gene>
<organism evidence="1 2">
    <name type="scientific">Nocardiopsis sinuspersici</name>
    <dbReference type="NCBI Taxonomy" id="501010"/>
    <lineage>
        <taxon>Bacteria</taxon>
        <taxon>Bacillati</taxon>
        <taxon>Actinomycetota</taxon>
        <taxon>Actinomycetes</taxon>
        <taxon>Streptosporangiales</taxon>
        <taxon>Nocardiopsidaceae</taxon>
        <taxon>Nocardiopsis</taxon>
    </lineage>
</organism>
<dbReference type="RefSeq" id="WP_337797860.1">
    <property type="nucleotide sequence ID" value="NZ_JACCHL010000001.1"/>
</dbReference>
<dbReference type="SUPFAM" id="SSF52540">
    <property type="entry name" value="P-loop containing nucleoside triphosphate hydrolases"/>
    <property type="match status" value="1"/>
</dbReference>
<dbReference type="EMBL" id="JACCHL010000001">
    <property type="protein sequence ID" value="NYH52883.1"/>
    <property type="molecule type" value="Genomic_DNA"/>
</dbReference>